<organism evidence="2 3">
    <name type="scientific">Littorina saxatilis</name>
    <dbReference type="NCBI Taxonomy" id="31220"/>
    <lineage>
        <taxon>Eukaryota</taxon>
        <taxon>Metazoa</taxon>
        <taxon>Spiralia</taxon>
        <taxon>Lophotrochozoa</taxon>
        <taxon>Mollusca</taxon>
        <taxon>Gastropoda</taxon>
        <taxon>Caenogastropoda</taxon>
        <taxon>Littorinimorpha</taxon>
        <taxon>Littorinoidea</taxon>
        <taxon>Littorinidae</taxon>
        <taxon>Littorina</taxon>
    </lineage>
</organism>
<dbReference type="PANTHER" id="PTHR46252">
    <property type="entry name" value="BRORIN FAMILY MEMBER"/>
    <property type="match status" value="1"/>
</dbReference>
<dbReference type="EMBL" id="JBAMIC010000002">
    <property type="protein sequence ID" value="KAK7112334.1"/>
    <property type="molecule type" value="Genomic_DNA"/>
</dbReference>
<dbReference type="AlphaFoldDB" id="A0AAN9BVT5"/>
<dbReference type="SUPFAM" id="SSF57603">
    <property type="entry name" value="FnI-like domain"/>
    <property type="match status" value="1"/>
</dbReference>
<dbReference type="GO" id="GO:0030514">
    <property type="term" value="P:negative regulation of BMP signaling pathway"/>
    <property type="evidence" value="ECO:0007669"/>
    <property type="project" value="TreeGrafter"/>
</dbReference>
<dbReference type="Pfam" id="PF23334">
    <property type="entry name" value="VWC2L_2nd"/>
    <property type="match status" value="1"/>
</dbReference>
<proteinExistence type="predicted"/>
<accession>A0AAN9BVT5</accession>
<dbReference type="GO" id="GO:0032281">
    <property type="term" value="C:AMPA glutamate receptor complex"/>
    <property type="evidence" value="ECO:0007669"/>
    <property type="project" value="TreeGrafter"/>
</dbReference>
<evidence type="ECO:0000256" key="1">
    <source>
        <dbReference type="SAM" id="SignalP"/>
    </source>
</evidence>
<dbReference type="Proteomes" id="UP001374579">
    <property type="component" value="Unassembled WGS sequence"/>
</dbReference>
<protein>
    <submittedName>
        <fullName evidence="2">Uncharacterized protein</fullName>
    </submittedName>
</protein>
<dbReference type="GO" id="GO:0005615">
    <property type="term" value="C:extracellular space"/>
    <property type="evidence" value="ECO:0007669"/>
    <property type="project" value="TreeGrafter"/>
</dbReference>
<feature type="signal peptide" evidence="1">
    <location>
        <begin position="1"/>
        <end position="21"/>
    </location>
</feature>
<evidence type="ECO:0000313" key="3">
    <source>
        <dbReference type="Proteomes" id="UP001374579"/>
    </source>
</evidence>
<feature type="chain" id="PRO_5043016211" evidence="1">
    <location>
        <begin position="22"/>
        <end position="151"/>
    </location>
</feature>
<keyword evidence="3" id="KW-1185">Reference proteome</keyword>
<evidence type="ECO:0000313" key="2">
    <source>
        <dbReference type="EMBL" id="KAK7112334.1"/>
    </source>
</evidence>
<comment type="caution">
    <text evidence="2">The sequence shown here is derived from an EMBL/GenBank/DDBJ whole genome shotgun (WGS) entry which is preliminary data.</text>
</comment>
<name>A0AAN9BVT5_9CAEN</name>
<dbReference type="InterPro" id="IPR042979">
    <property type="entry name" value="VWC2/VWC2L"/>
</dbReference>
<dbReference type="PANTHER" id="PTHR46252:SF3">
    <property type="entry name" value="KIELIN_CHORDIN-LIKE PROTEIN"/>
    <property type="match status" value="1"/>
</dbReference>
<keyword evidence="1" id="KW-0732">Signal</keyword>
<dbReference type="Gene3D" id="6.20.200.20">
    <property type="match status" value="1"/>
</dbReference>
<sequence length="151" mass="15899">MKVVLAVSVALFGVVFDLVRAKPSDLPHLVTAMAGCMHDGKWYPEGGSNNNPCMPCHCYQGRMVCAIVDCFFTPCVDSVRDPTKCCPICPNGPNCRAPDGTVIPANGTVRLDADTTCKCDSHGALGFMSMNAAVCSKTAHLLALPPAPATQ</sequence>
<dbReference type="GO" id="GO:0045202">
    <property type="term" value="C:synapse"/>
    <property type="evidence" value="ECO:0007669"/>
    <property type="project" value="UniProtKB-SubCell"/>
</dbReference>
<reference evidence="2 3" key="1">
    <citation type="submission" date="2024-02" db="EMBL/GenBank/DDBJ databases">
        <title>Chromosome-scale genome assembly of the rough periwinkle Littorina saxatilis.</title>
        <authorList>
            <person name="De Jode A."/>
            <person name="Faria R."/>
            <person name="Formenti G."/>
            <person name="Sims Y."/>
            <person name="Smith T.P."/>
            <person name="Tracey A."/>
            <person name="Wood J.M.D."/>
            <person name="Zagrodzka Z.B."/>
            <person name="Johannesson K."/>
            <person name="Butlin R.K."/>
            <person name="Leder E.H."/>
        </authorList>
    </citation>
    <scope>NUCLEOTIDE SEQUENCE [LARGE SCALE GENOMIC DNA]</scope>
    <source>
        <strain evidence="2">Snail1</strain>
        <tissue evidence="2">Muscle</tissue>
    </source>
</reference>
<gene>
    <name evidence="2" type="ORF">V1264_011804</name>
</gene>